<dbReference type="AlphaFoldDB" id="A0A4Y2D5E1"/>
<feature type="region of interest" description="Disordered" evidence="1">
    <location>
        <begin position="77"/>
        <end position="98"/>
    </location>
</feature>
<reference evidence="2 3" key="1">
    <citation type="journal article" date="2019" name="Sci. Rep.">
        <title>Orb-weaving spider Araneus ventricosus genome elucidates the spidroin gene catalogue.</title>
        <authorList>
            <person name="Kono N."/>
            <person name="Nakamura H."/>
            <person name="Ohtoshi R."/>
            <person name="Moran D.A.P."/>
            <person name="Shinohara A."/>
            <person name="Yoshida Y."/>
            <person name="Fujiwara M."/>
            <person name="Mori M."/>
            <person name="Tomita M."/>
            <person name="Arakawa K."/>
        </authorList>
    </citation>
    <scope>NUCLEOTIDE SEQUENCE [LARGE SCALE GENOMIC DNA]</scope>
</reference>
<evidence type="ECO:0000313" key="2">
    <source>
        <dbReference type="EMBL" id="GBM11317.1"/>
    </source>
</evidence>
<comment type="caution">
    <text evidence="2">The sequence shown here is derived from an EMBL/GenBank/DDBJ whole genome shotgun (WGS) entry which is preliminary data.</text>
</comment>
<dbReference type="Proteomes" id="UP000499080">
    <property type="component" value="Unassembled WGS sequence"/>
</dbReference>
<sequence>MFLFNNRHRLIKGIFYINVQVERDAIEERQKNFVNLKHAQMMMSQSIRLFKFSSTNICSLTDPTQYRACADGESSMEAKLEPAVPHHGAETSSYSGLH</sequence>
<keyword evidence="3" id="KW-1185">Reference proteome</keyword>
<accession>A0A4Y2D5E1</accession>
<organism evidence="2 3">
    <name type="scientific">Araneus ventricosus</name>
    <name type="common">Orbweaver spider</name>
    <name type="synonym">Epeira ventricosa</name>
    <dbReference type="NCBI Taxonomy" id="182803"/>
    <lineage>
        <taxon>Eukaryota</taxon>
        <taxon>Metazoa</taxon>
        <taxon>Ecdysozoa</taxon>
        <taxon>Arthropoda</taxon>
        <taxon>Chelicerata</taxon>
        <taxon>Arachnida</taxon>
        <taxon>Araneae</taxon>
        <taxon>Araneomorphae</taxon>
        <taxon>Entelegynae</taxon>
        <taxon>Araneoidea</taxon>
        <taxon>Araneidae</taxon>
        <taxon>Araneus</taxon>
    </lineage>
</organism>
<dbReference type="EMBL" id="BGPR01000298">
    <property type="protein sequence ID" value="GBM11317.1"/>
    <property type="molecule type" value="Genomic_DNA"/>
</dbReference>
<evidence type="ECO:0000256" key="1">
    <source>
        <dbReference type="SAM" id="MobiDB-lite"/>
    </source>
</evidence>
<name>A0A4Y2D5E1_ARAVE</name>
<protein>
    <submittedName>
        <fullName evidence="2">Uncharacterized protein</fullName>
    </submittedName>
</protein>
<proteinExistence type="predicted"/>
<evidence type="ECO:0000313" key="3">
    <source>
        <dbReference type="Proteomes" id="UP000499080"/>
    </source>
</evidence>
<gene>
    <name evidence="2" type="ORF">AVEN_13556_1</name>
</gene>